<protein>
    <submittedName>
        <fullName evidence="6">DNA mismatch repair protein MutS</fullName>
    </submittedName>
</protein>
<feature type="domain" description="DNA mismatch repair proteins mutS family" evidence="5">
    <location>
        <begin position="419"/>
        <end position="597"/>
    </location>
</feature>
<dbReference type="InterPro" id="IPR036187">
    <property type="entry name" value="DNA_mismatch_repair_MutS_sf"/>
</dbReference>
<dbReference type="InterPro" id="IPR000432">
    <property type="entry name" value="DNA_mismatch_repair_MutS_C"/>
</dbReference>
<keyword evidence="3" id="KW-0238">DNA-binding</keyword>
<dbReference type="Gene3D" id="3.40.50.300">
    <property type="entry name" value="P-loop containing nucleotide triphosphate hydrolases"/>
    <property type="match status" value="1"/>
</dbReference>
<keyword evidence="7" id="KW-1185">Reference proteome</keyword>
<proteinExistence type="predicted"/>
<dbReference type="SUPFAM" id="SSF48334">
    <property type="entry name" value="DNA repair protein MutS, domain III"/>
    <property type="match status" value="1"/>
</dbReference>
<gene>
    <name evidence="6" type="ORF">E1163_13435</name>
</gene>
<reference evidence="6 7" key="1">
    <citation type="submission" date="2019-02" db="EMBL/GenBank/DDBJ databases">
        <authorList>
            <person name="Goldberg S.R."/>
            <person name="Haltli B.A."/>
            <person name="Correa H."/>
            <person name="Russell K.G."/>
        </authorList>
    </citation>
    <scope>NUCLEOTIDE SEQUENCE [LARGE SCALE GENOMIC DNA]</scope>
    <source>
        <strain evidence="6 7">JCM 16186</strain>
    </source>
</reference>
<dbReference type="Pfam" id="PF00488">
    <property type="entry name" value="MutS_V"/>
    <property type="match status" value="1"/>
</dbReference>
<dbReference type="PANTHER" id="PTHR11361">
    <property type="entry name" value="DNA MISMATCH REPAIR PROTEIN MUTS FAMILY MEMBER"/>
    <property type="match status" value="1"/>
</dbReference>
<organism evidence="6 7">
    <name type="scientific">Fulvivirga kasyanovii</name>
    <dbReference type="NCBI Taxonomy" id="396812"/>
    <lineage>
        <taxon>Bacteria</taxon>
        <taxon>Pseudomonadati</taxon>
        <taxon>Bacteroidota</taxon>
        <taxon>Cytophagia</taxon>
        <taxon>Cytophagales</taxon>
        <taxon>Fulvivirgaceae</taxon>
        <taxon>Fulvivirga</taxon>
    </lineage>
</organism>
<feature type="transmembrane region" description="Helical" evidence="4">
    <location>
        <begin position="29"/>
        <end position="47"/>
    </location>
</feature>
<dbReference type="RefSeq" id="WP_155172628.1">
    <property type="nucleotide sequence ID" value="NZ_BAAAFL010000012.1"/>
</dbReference>
<evidence type="ECO:0000256" key="2">
    <source>
        <dbReference type="ARBA" id="ARBA00022840"/>
    </source>
</evidence>
<keyword evidence="4" id="KW-0472">Membrane</keyword>
<dbReference type="Gene3D" id="1.10.1420.10">
    <property type="match status" value="1"/>
</dbReference>
<evidence type="ECO:0000313" key="6">
    <source>
        <dbReference type="EMBL" id="MTI25953.1"/>
    </source>
</evidence>
<evidence type="ECO:0000313" key="7">
    <source>
        <dbReference type="Proteomes" id="UP000798808"/>
    </source>
</evidence>
<feature type="transmembrane region" description="Helical" evidence="4">
    <location>
        <begin position="213"/>
        <end position="240"/>
    </location>
</feature>
<feature type="transmembrane region" description="Helical" evidence="4">
    <location>
        <begin position="53"/>
        <end position="70"/>
    </location>
</feature>
<evidence type="ECO:0000259" key="5">
    <source>
        <dbReference type="SMART" id="SM00534"/>
    </source>
</evidence>
<dbReference type="InterPro" id="IPR027417">
    <property type="entry name" value="P-loop_NTPase"/>
</dbReference>
<dbReference type="EMBL" id="SMLW01000553">
    <property type="protein sequence ID" value="MTI25953.1"/>
    <property type="molecule type" value="Genomic_DNA"/>
</dbReference>
<keyword evidence="4" id="KW-1133">Transmembrane helix</keyword>
<dbReference type="PANTHER" id="PTHR11361:SF99">
    <property type="entry name" value="DNA MISMATCH REPAIR PROTEIN"/>
    <property type="match status" value="1"/>
</dbReference>
<evidence type="ECO:0000256" key="4">
    <source>
        <dbReference type="SAM" id="Phobius"/>
    </source>
</evidence>
<keyword evidence="1" id="KW-0547">Nucleotide-binding</keyword>
<dbReference type="InterPro" id="IPR045076">
    <property type="entry name" value="MutS"/>
</dbReference>
<keyword evidence="2" id="KW-0067">ATP-binding</keyword>
<accession>A0ABW9RRN7</accession>
<dbReference type="Proteomes" id="UP000798808">
    <property type="component" value="Unassembled WGS sequence"/>
</dbReference>
<dbReference type="SUPFAM" id="SSF52540">
    <property type="entry name" value="P-loop containing nucleoside triphosphate hydrolases"/>
    <property type="match status" value="1"/>
</dbReference>
<sequence>MDPINIFKERKARFEQSFVTLNRDYNTIAAIRVSLFILAIVLIVVFANIRDGLGIGVTILVFPIIFGLIVRKHNKIAESRDLARFSALVNQQENDRLGNRMTSLDQGDRFKNKKHPYLHDLDIFGHNSIYQLVSRAVTPSGQALVAEWLSKPALKRDIVLRQEAVREMAPMLDWRQAFQASGMQDKEEENNFHLLLEWINEPNRVLDKVVYRLLAYLLPVITITFILLNIYAGLSIYFTIGLLVVNGVILKKFAEYVENITEKTFKSLKTLRSYGRMISFIETAEFKSERLNFLQSVFVHADHNASDSILKLQKILDYLQARSNMFYLFFNFGLLFDLHLVFKAEKWKQQQKADVNQWFDHIGEFEAINSLAGFAYANPEYSMPDISETDYVFEAEEMGHPLIPKAERVSNTIEMRGKGTVNIITGSNMSGKSTFLRTVGVNIALALAGGPVCARALTVSRLQVFTSMRTEDNLEEHVSSFYAELRRIRMLLDMLEKDEVPVLYMLDEILKGTNSKDRHAGAAALIRQISVTNSMGFVSTHDLELGQLTDELSNLKNYSFNSIVEGDEIIFNYTLEEGICHSLNASKLMENIGIKMEKA</sequence>
<evidence type="ECO:0000256" key="1">
    <source>
        <dbReference type="ARBA" id="ARBA00022741"/>
    </source>
</evidence>
<dbReference type="SMART" id="SM00534">
    <property type="entry name" value="MUTSac"/>
    <property type="match status" value="1"/>
</dbReference>
<name>A0ABW9RRN7_9BACT</name>
<evidence type="ECO:0000256" key="3">
    <source>
        <dbReference type="ARBA" id="ARBA00023125"/>
    </source>
</evidence>
<keyword evidence="4" id="KW-0812">Transmembrane</keyword>
<comment type="caution">
    <text evidence="6">The sequence shown here is derived from an EMBL/GenBank/DDBJ whole genome shotgun (WGS) entry which is preliminary data.</text>
</comment>